<evidence type="ECO:0000256" key="1">
    <source>
        <dbReference type="ARBA" id="ARBA00023015"/>
    </source>
</evidence>
<evidence type="ECO:0000256" key="2">
    <source>
        <dbReference type="ARBA" id="ARBA00023125"/>
    </source>
</evidence>
<dbReference type="SUPFAM" id="SSF48498">
    <property type="entry name" value="Tetracyclin repressor-like, C-terminal domain"/>
    <property type="match status" value="1"/>
</dbReference>
<dbReference type="InterPro" id="IPR050109">
    <property type="entry name" value="HTH-type_TetR-like_transc_reg"/>
</dbReference>
<feature type="DNA-binding region" description="H-T-H motif" evidence="4">
    <location>
        <begin position="27"/>
        <end position="46"/>
    </location>
</feature>
<keyword evidence="2 4" id="KW-0238">DNA-binding</keyword>
<dbReference type="InterPro" id="IPR036271">
    <property type="entry name" value="Tet_transcr_reg_TetR-rel_C_sf"/>
</dbReference>
<dbReference type="Proteomes" id="UP001232536">
    <property type="component" value="Unassembled WGS sequence"/>
</dbReference>
<dbReference type="RefSeq" id="WP_304602326.1">
    <property type="nucleotide sequence ID" value="NZ_JAUQYP010000002.1"/>
</dbReference>
<gene>
    <name evidence="6" type="ORF">Q6348_14185</name>
</gene>
<organism evidence="6 7">
    <name type="scientific">Actinotalea lenta</name>
    <dbReference type="NCBI Taxonomy" id="3064654"/>
    <lineage>
        <taxon>Bacteria</taxon>
        <taxon>Bacillati</taxon>
        <taxon>Actinomycetota</taxon>
        <taxon>Actinomycetes</taxon>
        <taxon>Micrococcales</taxon>
        <taxon>Cellulomonadaceae</taxon>
        <taxon>Actinotalea</taxon>
    </lineage>
</organism>
<dbReference type="PANTHER" id="PTHR30055">
    <property type="entry name" value="HTH-TYPE TRANSCRIPTIONAL REGULATOR RUTR"/>
    <property type="match status" value="1"/>
</dbReference>
<protein>
    <submittedName>
        <fullName evidence="6">Helix-turn-helix domain-containing protein</fullName>
    </submittedName>
</protein>
<accession>A0ABT9DF30</accession>
<evidence type="ECO:0000313" key="6">
    <source>
        <dbReference type="EMBL" id="MDO8108343.1"/>
    </source>
</evidence>
<feature type="domain" description="HTH tetR-type" evidence="5">
    <location>
        <begin position="4"/>
        <end position="64"/>
    </location>
</feature>
<dbReference type="Gene3D" id="1.10.357.10">
    <property type="entry name" value="Tetracycline Repressor, domain 2"/>
    <property type="match status" value="1"/>
</dbReference>
<evidence type="ECO:0000256" key="4">
    <source>
        <dbReference type="PROSITE-ProRule" id="PRU00335"/>
    </source>
</evidence>
<evidence type="ECO:0000256" key="3">
    <source>
        <dbReference type="ARBA" id="ARBA00023163"/>
    </source>
</evidence>
<dbReference type="PROSITE" id="PS50977">
    <property type="entry name" value="HTH_TETR_2"/>
    <property type="match status" value="1"/>
</dbReference>
<dbReference type="InterPro" id="IPR009057">
    <property type="entry name" value="Homeodomain-like_sf"/>
</dbReference>
<dbReference type="PANTHER" id="PTHR30055:SF234">
    <property type="entry name" value="HTH-TYPE TRANSCRIPTIONAL REGULATOR BETI"/>
    <property type="match status" value="1"/>
</dbReference>
<dbReference type="InterPro" id="IPR001647">
    <property type="entry name" value="HTH_TetR"/>
</dbReference>
<comment type="caution">
    <text evidence="6">The sequence shown here is derived from an EMBL/GenBank/DDBJ whole genome shotgun (WGS) entry which is preliminary data.</text>
</comment>
<dbReference type="SUPFAM" id="SSF46689">
    <property type="entry name" value="Homeodomain-like"/>
    <property type="match status" value="1"/>
</dbReference>
<dbReference type="PRINTS" id="PR00455">
    <property type="entry name" value="HTHTETR"/>
</dbReference>
<dbReference type="Pfam" id="PF00440">
    <property type="entry name" value="TetR_N"/>
    <property type="match status" value="1"/>
</dbReference>
<name>A0ABT9DF30_9CELL</name>
<proteinExistence type="predicted"/>
<sequence>MSAAARRQQILDEATRIIGQRGYFGFSVQEVADSCGLTQAGLLHHVGSKDQLLTAVLEERDARDVAALGGLMEQYAVDALADAFEIGLEDAVDCLHRLVERNASQPEIVRLYSVLRNESLEPGHPSHQFFRDRDARALRFFRQLFVATVAEPGSFARQVLALMGGLEEQWLRAPDEVDLVAEWDRAMAVLVAGRPV</sequence>
<keyword evidence="7" id="KW-1185">Reference proteome</keyword>
<evidence type="ECO:0000259" key="5">
    <source>
        <dbReference type="PROSITE" id="PS50977"/>
    </source>
</evidence>
<keyword evidence="3" id="KW-0804">Transcription</keyword>
<dbReference type="EMBL" id="JAUQYP010000002">
    <property type="protein sequence ID" value="MDO8108343.1"/>
    <property type="molecule type" value="Genomic_DNA"/>
</dbReference>
<evidence type="ECO:0000313" key="7">
    <source>
        <dbReference type="Proteomes" id="UP001232536"/>
    </source>
</evidence>
<reference evidence="6 7" key="1">
    <citation type="submission" date="2023-07" db="EMBL/GenBank/DDBJ databases">
        <title>Description of novel actinomycetes strains, isolated from tidal flat sediment.</title>
        <authorList>
            <person name="Lu C."/>
        </authorList>
    </citation>
    <scope>NUCLEOTIDE SEQUENCE [LARGE SCALE GENOMIC DNA]</scope>
    <source>
        <strain evidence="6 7">SYSU T00b441</strain>
    </source>
</reference>
<keyword evidence="1" id="KW-0805">Transcription regulation</keyword>